<proteinExistence type="predicted"/>
<protein>
    <submittedName>
        <fullName evidence="1">Uncharacterized protein</fullName>
    </submittedName>
</protein>
<dbReference type="GeneID" id="95524785"/>
<dbReference type="AlphaFoldDB" id="A0A2Z5JPK2"/>
<evidence type="ECO:0000313" key="1">
    <source>
        <dbReference type="EMBL" id="AXE82340.1"/>
    </source>
</evidence>
<name>A0A2Z5JPK2_STRAR</name>
<dbReference type="Proteomes" id="UP000252698">
    <property type="component" value="Chromosome"/>
</dbReference>
<dbReference type="EMBL" id="CP027306">
    <property type="protein sequence ID" value="AXE82340.1"/>
    <property type="molecule type" value="Genomic_DNA"/>
</dbReference>
<gene>
    <name evidence="1" type="ORF">C5746_42065</name>
</gene>
<evidence type="ECO:0000313" key="2">
    <source>
        <dbReference type="Proteomes" id="UP000252698"/>
    </source>
</evidence>
<sequence>MSDPSHWPKDLPGSATDAVAFLVRSYRHRHDGIASLDDEGLRRPLGAKGGPYANNAMGELITHNPLPLCPLQPPRRPPHPGELPLFSTEPLQPLALHLRRPVPQA</sequence>
<accession>A0A2Z5JPK2</accession>
<dbReference type="KEGG" id="sata:C5746_42065"/>
<reference evidence="1 2" key="1">
    <citation type="journal article" date="2018" name="Front. Microbiol.">
        <title>Genome Sequencing of Streptomyces atratus SCSIOZH16 and Activation Production of Nocardamine via Metabolic Engineering.</title>
        <authorList>
            <person name="Li Y."/>
            <person name="Zhang C."/>
            <person name="Liu C."/>
            <person name="Ju J."/>
            <person name="Ma J."/>
        </authorList>
    </citation>
    <scope>NUCLEOTIDE SEQUENCE [LARGE SCALE GENOMIC DNA]</scope>
    <source>
        <strain evidence="1 2">SCSIO_ZH16</strain>
    </source>
</reference>
<organism evidence="1 2">
    <name type="scientific">Streptomyces atratus</name>
    <dbReference type="NCBI Taxonomy" id="1893"/>
    <lineage>
        <taxon>Bacteria</taxon>
        <taxon>Bacillati</taxon>
        <taxon>Actinomycetota</taxon>
        <taxon>Actinomycetes</taxon>
        <taxon>Kitasatosporales</taxon>
        <taxon>Streptomycetaceae</taxon>
        <taxon>Streptomyces</taxon>
    </lineage>
</organism>
<dbReference type="RefSeq" id="WP_114248720.1">
    <property type="nucleotide sequence ID" value="NZ_CP027306.1"/>
</dbReference>